<name>A0ABY8L9C9_9RHOB</name>
<comment type="subunit">
    <text evidence="7">Forms oligomers.</text>
</comment>
<comment type="subcellular location">
    <subcellularLocation>
        <location evidence="7">Cytoplasm</location>
        <location evidence="7">Nucleoid</location>
    </subcellularLocation>
</comment>
<dbReference type="InterPro" id="IPR035642">
    <property type="entry name" value="MraZ_N"/>
</dbReference>
<feature type="domain" description="SpoVT-AbrB" evidence="8">
    <location>
        <begin position="8"/>
        <end position="51"/>
    </location>
</feature>
<dbReference type="GO" id="GO:0051301">
    <property type="term" value="P:cell division"/>
    <property type="evidence" value="ECO:0007669"/>
    <property type="project" value="UniProtKB-KW"/>
</dbReference>
<evidence type="ECO:0000256" key="2">
    <source>
        <dbReference type="ARBA" id="ARBA00022490"/>
    </source>
</evidence>
<dbReference type="PROSITE" id="PS51740">
    <property type="entry name" value="SPOVT_ABRB"/>
    <property type="match status" value="2"/>
</dbReference>
<evidence type="ECO:0000313" key="10">
    <source>
        <dbReference type="Proteomes" id="UP001243420"/>
    </source>
</evidence>
<dbReference type="InterPro" id="IPR007159">
    <property type="entry name" value="SpoVT-AbrB_dom"/>
</dbReference>
<keyword evidence="2 7" id="KW-0963">Cytoplasm</keyword>
<keyword evidence="9" id="KW-0131">Cell cycle</keyword>
<evidence type="ECO:0000256" key="3">
    <source>
        <dbReference type="ARBA" id="ARBA00022737"/>
    </source>
</evidence>
<evidence type="ECO:0000313" key="9">
    <source>
        <dbReference type="EMBL" id="WGH77963.1"/>
    </source>
</evidence>
<sequence>MTQRFRGTSTHKVDGKGRVSIPADFRRVLDASDPDRDPGTNARVHVLYGDTRNPWLTCYSVAAMQEMDAKIEMLPDGHPDREVLEDYFYTYVDTLTLDDSGRLVLSKSLREQVGIQDEATFASKGRTFRILSPQVPEIAANPLKSRLSELPEGYAITRLLPQAPAADPS</sequence>
<proteinExistence type="inferred from homology"/>
<keyword evidence="10" id="KW-1185">Reference proteome</keyword>
<keyword evidence="5 7" id="KW-0238">DNA-binding</keyword>
<evidence type="ECO:0000256" key="6">
    <source>
        <dbReference type="ARBA" id="ARBA00023163"/>
    </source>
</evidence>
<evidence type="ECO:0000256" key="4">
    <source>
        <dbReference type="ARBA" id="ARBA00023015"/>
    </source>
</evidence>
<evidence type="ECO:0000256" key="7">
    <source>
        <dbReference type="HAMAP-Rule" id="MF_01008"/>
    </source>
</evidence>
<dbReference type="Gene3D" id="3.40.1550.20">
    <property type="entry name" value="Transcriptional regulator MraZ domain"/>
    <property type="match status" value="1"/>
</dbReference>
<dbReference type="EMBL" id="CP122537">
    <property type="protein sequence ID" value="WGH77963.1"/>
    <property type="molecule type" value="Genomic_DNA"/>
</dbReference>
<accession>A0ABY8L9C9</accession>
<dbReference type="InterPro" id="IPR003444">
    <property type="entry name" value="MraZ"/>
</dbReference>
<dbReference type="InterPro" id="IPR035644">
    <property type="entry name" value="MraZ_C"/>
</dbReference>
<dbReference type="CDD" id="cd16320">
    <property type="entry name" value="MraZ_N"/>
    <property type="match status" value="1"/>
</dbReference>
<evidence type="ECO:0000259" key="8">
    <source>
        <dbReference type="PROSITE" id="PS51740"/>
    </source>
</evidence>
<organism evidence="9 10">
    <name type="scientific">Jannaschia ovalis</name>
    <dbReference type="NCBI Taxonomy" id="3038773"/>
    <lineage>
        <taxon>Bacteria</taxon>
        <taxon>Pseudomonadati</taxon>
        <taxon>Pseudomonadota</taxon>
        <taxon>Alphaproteobacteria</taxon>
        <taxon>Rhodobacterales</taxon>
        <taxon>Roseobacteraceae</taxon>
        <taxon>Jannaschia</taxon>
    </lineage>
</organism>
<dbReference type="PANTHER" id="PTHR34701:SF1">
    <property type="entry name" value="TRANSCRIPTIONAL REGULATOR MRAZ"/>
    <property type="match status" value="1"/>
</dbReference>
<dbReference type="SUPFAM" id="SSF89447">
    <property type="entry name" value="AbrB/MazE/MraZ-like"/>
    <property type="match status" value="1"/>
</dbReference>
<dbReference type="RefSeq" id="WP_279964592.1">
    <property type="nucleotide sequence ID" value="NZ_CP122537.1"/>
</dbReference>
<evidence type="ECO:0000256" key="1">
    <source>
        <dbReference type="ARBA" id="ARBA00013860"/>
    </source>
</evidence>
<protein>
    <recommendedName>
        <fullName evidence="1 7">Transcriptional regulator MraZ</fullName>
    </recommendedName>
</protein>
<dbReference type="CDD" id="cd16321">
    <property type="entry name" value="MraZ_C"/>
    <property type="match status" value="1"/>
</dbReference>
<dbReference type="InterPro" id="IPR037914">
    <property type="entry name" value="SpoVT-AbrB_sf"/>
</dbReference>
<dbReference type="Proteomes" id="UP001243420">
    <property type="component" value="Chromosome"/>
</dbReference>
<dbReference type="InterPro" id="IPR038619">
    <property type="entry name" value="MraZ_sf"/>
</dbReference>
<keyword evidence="6 7" id="KW-0804">Transcription</keyword>
<keyword evidence="4 7" id="KW-0805">Transcription regulation</keyword>
<reference evidence="9 10" key="1">
    <citation type="submission" date="2023-04" db="EMBL/GenBank/DDBJ databases">
        <title>Jannaschia ovalis sp. nov., a marine bacterium isolated from sea tidal flat.</title>
        <authorList>
            <person name="Kwon D.Y."/>
            <person name="Kim J.-J."/>
        </authorList>
    </citation>
    <scope>NUCLEOTIDE SEQUENCE [LARGE SCALE GENOMIC DNA]</scope>
    <source>
        <strain evidence="9 10">GRR-S6-38</strain>
    </source>
</reference>
<dbReference type="Pfam" id="PF02381">
    <property type="entry name" value="MraZ"/>
    <property type="match status" value="1"/>
</dbReference>
<comment type="similarity">
    <text evidence="7">Belongs to the MraZ family.</text>
</comment>
<evidence type="ECO:0000256" key="5">
    <source>
        <dbReference type="ARBA" id="ARBA00023125"/>
    </source>
</evidence>
<feature type="domain" description="SpoVT-AbrB" evidence="8">
    <location>
        <begin position="92"/>
        <end position="135"/>
    </location>
</feature>
<keyword evidence="3" id="KW-0677">Repeat</keyword>
<gene>
    <name evidence="7" type="primary">mraZ</name>
    <name evidence="9" type="ORF">P8627_13110</name>
</gene>
<dbReference type="InterPro" id="IPR020603">
    <property type="entry name" value="MraZ_dom"/>
</dbReference>
<dbReference type="PANTHER" id="PTHR34701">
    <property type="entry name" value="TRANSCRIPTIONAL REGULATOR MRAZ"/>
    <property type="match status" value="1"/>
</dbReference>
<dbReference type="HAMAP" id="MF_01008">
    <property type="entry name" value="MraZ"/>
    <property type="match status" value="1"/>
</dbReference>
<keyword evidence="9" id="KW-0132">Cell division</keyword>